<proteinExistence type="predicted"/>
<dbReference type="GeneID" id="9690409"/>
<gene>
    <name evidence="2" type="ORF">MICPUCDRAFT_66090</name>
</gene>
<organism evidence="3">
    <name type="scientific">Micromonas pusilla (strain CCMP1545)</name>
    <name type="common">Picoplanktonic green alga</name>
    <dbReference type="NCBI Taxonomy" id="564608"/>
    <lineage>
        <taxon>Eukaryota</taxon>
        <taxon>Viridiplantae</taxon>
        <taxon>Chlorophyta</taxon>
        <taxon>Mamiellophyceae</taxon>
        <taxon>Mamiellales</taxon>
        <taxon>Mamiellaceae</taxon>
        <taxon>Micromonas</taxon>
    </lineage>
</organism>
<dbReference type="Proteomes" id="UP000001876">
    <property type="component" value="Unassembled WGS sequence"/>
</dbReference>
<dbReference type="EMBL" id="GG663753">
    <property type="protein sequence ID" value="EEH50895.1"/>
    <property type="molecule type" value="Genomic_DNA"/>
</dbReference>
<evidence type="ECO:0000313" key="3">
    <source>
        <dbReference type="Proteomes" id="UP000001876"/>
    </source>
</evidence>
<feature type="transmembrane region" description="Helical" evidence="1">
    <location>
        <begin position="40"/>
        <end position="61"/>
    </location>
</feature>
<keyword evidence="1" id="KW-0472">Membrane</keyword>
<accession>C1NAI7</accession>
<keyword evidence="3" id="KW-1185">Reference proteome</keyword>
<keyword evidence="1" id="KW-0812">Transmembrane</keyword>
<dbReference type="KEGG" id="mpp:MICPUCDRAFT_66090"/>
<dbReference type="RefSeq" id="XP_003064915.1">
    <property type="nucleotide sequence ID" value="XM_003064869.1"/>
</dbReference>
<sequence length="85" mass="10153">MARALVAMVWVRVFLRLEEVSQPLFQPLFEPFFKTSIPRLYFVPSQIVVFVIHYALFLVFVRPLYTFAEENIYDELFKFLTMIGL</sequence>
<evidence type="ECO:0000313" key="2">
    <source>
        <dbReference type="EMBL" id="EEH50895.1"/>
    </source>
</evidence>
<reference evidence="2 3" key="1">
    <citation type="journal article" date="2009" name="Science">
        <title>Green evolution and dynamic adaptations revealed by genomes of the marine picoeukaryotes Micromonas.</title>
        <authorList>
            <person name="Worden A.Z."/>
            <person name="Lee J.H."/>
            <person name="Mock T."/>
            <person name="Rouze P."/>
            <person name="Simmons M.P."/>
            <person name="Aerts A.L."/>
            <person name="Allen A.E."/>
            <person name="Cuvelier M.L."/>
            <person name="Derelle E."/>
            <person name="Everett M.V."/>
            <person name="Foulon E."/>
            <person name="Grimwood J."/>
            <person name="Gundlach H."/>
            <person name="Henrissat B."/>
            <person name="Napoli C."/>
            <person name="McDonald S.M."/>
            <person name="Parker M.S."/>
            <person name="Rombauts S."/>
            <person name="Salamov A."/>
            <person name="Von Dassow P."/>
            <person name="Badger J.H."/>
            <person name="Coutinho P.M."/>
            <person name="Demir E."/>
            <person name="Dubchak I."/>
            <person name="Gentemann C."/>
            <person name="Eikrem W."/>
            <person name="Gready J.E."/>
            <person name="John U."/>
            <person name="Lanier W."/>
            <person name="Lindquist E.A."/>
            <person name="Lucas S."/>
            <person name="Mayer K.F."/>
            <person name="Moreau H."/>
            <person name="Not F."/>
            <person name="Otillar R."/>
            <person name="Panaud O."/>
            <person name="Pangilinan J."/>
            <person name="Paulsen I."/>
            <person name="Piegu B."/>
            <person name="Poliakov A."/>
            <person name="Robbens S."/>
            <person name="Schmutz J."/>
            <person name="Toulza E."/>
            <person name="Wyss T."/>
            <person name="Zelensky A."/>
            <person name="Zhou K."/>
            <person name="Armbrust E.V."/>
            <person name="Bhattacharya D."/>
            <person name="Goodenough U.W."/>
            <person name="Van de Peer Y."/>
            <person name="Grigoriev I.V."/>
        </authorList>
    </citation>
    <scope>NUCLEOTIDE SEQUENCE [LARGE SCALE GENOMIC DNA]</scope>
    <source>
        <strain evidence="2 3">CCMP1545</strain>
    </source>
</reference>
<dbReference type="AlphaFoldDB" id="C1NAI7"/>
<keyword evidence="1" id="KW-1133">Transmembrane helix</keyword>
<name>C1NAI7_MICPC</name>
<evidence type="ECO:0000256" key="1">
    <source>
        <dbReference type="SAM" id="Phobius"/>
    </source>
</evidence>
<protein>
    <submittedName>
        <fullName evidence="2">Predicted protein</fullName>
    </submittedName>
</protein>